<name>A0ABS2K5M8_9GAMM</name>
<evidence type="ECO:0000256" key="1">
    <source>
        <dbReference type="SAM" id="Phobius"/>
    </source>
</evidence>
<comment type="caution">
    <text evidence="2">The sequence shown here is derived from an EMBL/GenBank/DDBJ whole genome shotgun (WGS) entry which is preliminary data.</text>
</comment>
<organism evidence="2 3">
    <name type="scientific">Dyella flava</name>
    <dbReference type="NCBI Taxonomy" id="1920170"/>
    <lineage>
        <taxon>Bacteria</taxon>
        <taxon>Pseudomonadati</taxon>
        <taxon>Pseudomonadota</taxon>
        <taxon>Gammaproteobacteria</taxon>
        <taxon>Lysobacterales</taxon>
        <taxon>Rhodanobacteraceae</taxon>
        <taxon>Dyella</taxon>
    </lineage>
</organism>
<feature type="transmembrane region" description="Helical" evidence="1">
    <location>
        <begin position="173"/>
        <end position="193"/>
    </location>
</feature>
<evidence type="ECO:0000313" key="3">
    <source>
        <dbReference type="Proteomes" id="UP001430149"/>
    </source>
</evidence>
<feature type="transmembrane region" description="Helical" evidence="1">
    <location>
        <begin position="254"/>
        <end position="276"/>
    </location>
</feature>
<gene>
    <name evidence="2" type="ORF">ISP19_14110</name>
</gene>
<feature type="transmembrane region" description="Helical" evidence="1">
    <location>
        <begin position="136"/>
        <end position="153"/>
    </location>
</feature>
<feature type="transmembrane region" description="Helical" evidence="1">
    <location>
        <begin position="84"/>
        <end position="103"/>
    </location>
</feature>
<evidence type="ECO:0000313" key="2">
    <source>
        <dbReference type="EMBL" id="MBM7126512.1"/>
    </source>
</evidence>
<reference evidence="2" key="1">
    <citation type="submission" date="2020-10" db="EMBL/GenBank/DDBJ databases">
        <title>Phylogeny of dyella-like bacteria.</title>
        <authorList>
            <person name="Fu J."/>
        </authorList>
    </citation>
    <scope>NUCLEOTIDE SEQUENCE</scope>
    <source>
        <strain evidence="2">DHOC52</strain>
    </source>
</reference>
<protein>
    <recommendedName>
        <fullName evidence="4">Membrane domain of glycerophosphoryl diester phosphodiesterase</fullName>
    </recommendedName>
</protein>
<feature type="transmembrane region" description="Helical" evidence="1">
    <location>
        <begin position="228"/>
        <end position="248"/>
    </location>
</feature>
<keyword evidence="3" id="KW-1185">Reference proteome</keyword>
<evidence type="ECO:0008006" key="4">
    <source>
        <dbReference type="Google" id="ProtNLM"/>
    </source>
</evidence>
<sequence>MAYNMPRSAGLNALWSTMKVAVQWRLLLLWLLIMLIPVGVVALPLWQTLGGLLDTSVHAAEWARHFSAMMLMDVIFDLSEHAEWFGGVAIAGLVLTLLFSPFLNGMIVGSGRAGQVLGFGALLQNGLLEYGRMFRLMLWSLPLYGLVMWESTAGMHMANNYAETAVLESKADLYANVMHVLTLIVFVVIQSIIESARAAFIADVTLRSATRALWRGIKQLIRRPLRTLLFYLVVTVVGLLLASVFAVARIHVTAVGGAGFLFAWVLSQLIVVSIGWMRVARLFALTVVARTAMPNA</sequence>
<keyword evidence="1" id="KW-0472">Membrane</keyword>
<dbReference type="Proteomes" id="UP001430149">
    <property type="component" value="Unassembled WGS sequence"/>
</dbReference>
<proteinExistence type="predicted"/>
<keyword evidence="1" id="KW-0812">Transmembrane</keyword>
<dbReference type="EMBL" id="JADIKE010000037">
    <property type="protein sequence ID" value="MBM7126512.1"/>
    <property type="molecule type" value="Genomic_DNA"/>
</dbReference>
<accession>A0ABS2K5M8</accession>
<keyword evidence="1" id="KW-1133">Transmembrane helix</keyword>